<evidence type="ECO:0000313" key="1">
    <source>
        <dbReference type="EMBL" id="QDV69764.1"/>
    </source>
</evidence>
<dbReference type="AlphaFoldDB" id="A0A518JW47"/>
<dbReference type="KEGG" id="rcf:Poly24_34810"/>
<keyword evidence="2" id="KW-1185">Reference proteome</keyword>
<dbReference type="EMBL" id="CP036348">
    <property type="protein sequence ID" value="QDV69764.1"/>
    <property type="molecule type" value="Genomic_DNA"/>
</dbReference>
<protein>
    <submittedName>
        <fullName evidence="1">Uncharacterized protein</fullName>
    </submittedName>
</protein>
<reference evidence="1 2" key="1">
    <citation type="submission" date="2019-02" db="EMBL/GenBank/DDBJ databases">
        <title>Deep-cultivation of Planctomycetes and their phenomic and genomic characterization uncovers novel biology.</title>
        <authorList>
            <person name="Wiegand S."/>
            <person name="Jogler M."/>
            <person name="Boedeker C."/>
            <person name="Pinto D."/>
            <person name="Vollmers J."/>
            <person name="Rivas-Marin E."/>
            <person name="Kohn T."/>
            <person name="Peeters S.H."/>
            <person name="Heuer A."/>
            <person name="Rast P."/>
            <person name="Oberbeckmann S."/>
            <person name="Bunk B."/>
            <person name="Jeske O."/>
            <person name="Meyerdierks A."/>
            <person name="Storesund J.E."/>
            <person name="Kallscheuer N."/>
            <person name="Luecker S."/>
            <person name="Lage O.M."/>
            <person name="Pohl T."/>
            <person name="Merkel B.J."/>
            <person name="Hornburger P."/>
            <person name="Mueller R.-W."/>
            <person name="Bruemmer F."/>
            <person name="Labrenz M."/>
            <person name="Spormann A.M."/>
            <person name="Op den Camp H."/>
            <person name="Overmann J."/>
            <person name="Amann R."/>
            <person name="Jetten M.S.M."/>
            <person name="Mascher T."/>
            <person name="Medema M.H."/>
            <person name="Devos D.P."/>
            <person name="Kaster A.-K."/>
            <person name="Ovreas L."/>
            <person name="Rohde M."/>
            <person name="Galperin M.Y."/>
            <person name="Jogler C."/>
        </authorList>
    </citation>
    <scope>NUCLEOTIDE SEQUENCE [LARGE SCALE GENOMIC DNA]</scope>
    <source>
        <strain evidence="1 2">Poly24</strain>
    </source>
</reference>
<name>A0A518JW47_9BACT</name>
<gene>
    <name evidence="1" type="ORF">Poly24_34810</name>
</gene>
<evidence type="ECO:0000313" key="2">
    <source>
        <dbReference type="Proteomes" id="UP000315082"/>
    </source>
</evidence>
<proteinExistence type="predicted"/>
<accession>A0A518JW47</accession>
<sequence length="150" mass="16505">MIIVIAVVVVVAIIGSDFLGQIALDNVVVNDFIQFRGLREHLVGDVSIEGDFAVQLRFFDGRIVGDEGQFVVFTGSDVVGGCGKIAVDSRDVDCQSFTIGQFGSHDRFDFDFVEHLSQQGFGFFDRRIDLVQRCDVGVQVRIGHFKSGVD</sequence>
<organism evidence="1 2">
    <name type="scientific">Rosistilla carotiformis</name>
    <dbReference type="NCBI Taxonomy" id="2528017"/>
    <lineage>
        <taxon>Bacteria</taxon>
        <taxon>Pseudomonadati</taxon>
        <taxon>Planctomycetota</taxon>
        <taxon>Planctomycetia</taxon>
        <taxon>Pirellulales</taxon>
        <taxon>Pirellulaceae</taxon>
        <taxon>Rosistilla</taxon>
    </lineage>
</organism>
<dbReference type="Proteomes" id="UP000315082">
    <property type="component" value="Chromosome"/>
</dbReference>